<dbReference type="AlphaFoldDB" id="K1TWS4"/>
<evidence type="ECO:0000256" key="10">
    <source>
        <dbReference type="SAM" id="Phobius"/>
    </source>
</evidence>
<keyword evidence="7" id="KW-0653">Protein transport</keyword>
<sequence length="347" mass="38784">MAKIDLYDPKWVDMVFAGKNKEYGAYQLRKGTSGRNIKALLILVIAAALVGGFLAWKVIEQKQAEEQQAYMEAMELAKLQQQAKKEEKKKEPVKPKIEPKKEIPVARETQKFTAPVIKKDELVKEENQVKQMDKLDEKVAVGTENKEGVKDRTIEAVRSDIATVAPPPPPAPKPEVSTKVFDVVEEMPSFPGGQGALMSYLASNIKYPVVAQENGVQGRVIVSFVVERDGSISDVRVARSVDPSLDREAQRVVKSMPRWNQVSKTVLLYVLNILYQLYLDCSNRMKKTSYIFLGIGLTVLSMAFFSSCGEKKAKDGRTDTPTSGTIEFVADESLSPIIDEERSQFEY</sequence>
<keyword evidence="4" id="KW-1003">Cell membrane</keyword>
<evidence type="ECO:0000256" key="6">
    <source>
        <dbReference type="ARBA" id="ARBA00022692"/>
    </source>
</evidence>
<feature type="transmembrane region" description="Helical" evidence="10">
    <location>
        <begin position="37"/>
        <end position="56"/>
    </location>
</feature>
<evidence type="ECO:0000256" key="1">
    <source>
        <dbReference type="ARBA" id="ARBA00004383"/>
    </source>
</evidence>
<gene>
    <name evidence="12" type="ORF">OBE_07341</name>
</gene>
<dbReference type="InterPro" id="IPR003538">
    <property type="entry name" value="TonB"/>
</dbReference>
<dbReference type="Gene3D" id="3.30.1150.10">
    <property type="match status" value="1"/>
</dbReference>
<accession>K1TWS4</accession>
<reference evidence="12" key="1">
    <citation type="journal article" date="2013" name="Environ. Microbiol.">
        <title>Microbiota from the distal guts of lean and obese adolescents exhibit partial functional redundancy besides clear differences in community structure.</title>
        <authorList>
            <person name="Ferrer M."/>
            <person name="Ruiz A."/>
            <person name="Lanza F."/>
            <person name="Haange S.B."/>
            <person name="Oberbach A."/>
            <person name="Till H."/>
            <person name="Bargiela R."/>
            <person name="Campoy C."/>
            <person name="Segura M.T."/>
            <person name="Richter M."/>
            <person name="von Bergen M."/>
            <person name="Seifert J."/>
            <person name="Suarez A."/>
        </authorList>
    </citation>
    <scope>NUCLEOTIDE SEQUENCE</scope>
</reference>
<name>K1TWS4_9ZZZZ</name>
<keyword evidence="6 10" id="KW-0812">Transmembrane</keyword>
<protein>
    <submittedName>
        <fullName evidence="12">TonB protein</fullName>
    </submittedName>
</protein>
<comment type="similarity">
    <text evidence="2">Belongs to the TonB family.</text>
</comment>
<evidence type="ECO:0000256" key="7">
    <source>
        <dbReference type="ARBA" id="ARBA00022927"/>
    </source>
</evidence>
<comment type="subcellular location">
    <subcellularLocation>
        <location evidence="1">Cell inner membrane</location>
        <topology evidence="1">Single-pass membrane protein</topology>
        <orientation evidence="1">Periplasmic side</orientation>
    </subcellularLocation>
</comment>
<dbReference type="InterPro" id="IPR006260">
    <property type="entry name" value="TonB/TolA_C"/>
</dbReference>
<dbReference type="SUPFAM" id="SSF74653">
    <property type="entry name" value="TolA/TonB C-terminal domain"/>
    <property type="match status" value="1"/>
</dbReference>
<dbReference type="PROSITE" id="PS52015">
    <property type="entry name" value="TONB_CTD"/>
    <property type="match status" value="1"/>
</dbReference>
<keyword evidence="3" id="KW-0813">Transport</keyword>
<dbReference type="GO" id="GO:0030288">
    <property type="term" value="C:outer membrane-bounded periplasmic space"/>
    <property type="evidence" value="ECO:0007669"/>
    <property type="project" value="InterPro"/>
</dbReference>
<dbReference type="GO" id="GO:0015891">
    <property type="term" value="P:siderophore transport"/>
    <property type="evidence" value="ECO:0007669"/>
    <property type="project" value="InterPro"/>
</dbReference>
<dbReference type="PANTHER" id="PTHR33446">
    <property type="entry name" value="PROTEIN TONB-RELATED"/>
    <property type="match status" value="1"/>
</dbReference>
<evidence type="ECO:0000256" key="8">
    <source>
        <dbReference type="ARBA" id="ARBA00022989"/>
    </source>
</evidence>
<evidence type="ECO:0000313" key="12">
    <source>
        <dbReference type="EMBL" id="EKC63671.1"/>
    </source>
</evidence>
<dbReference type="GO" id="GO:0098797">
    <property type="term" value="C:plasma membrane protein complex"/>
    <property type="evidence" value="ECO:0007669"/>
    <property type="project" value="TreeGrafter"/>
</dbReference>
<keyword evidence="8 10" id="KW-1133">Transmembrane helix</keyword>
<dbReference type="GO" id="GO:0031992">
    <property type="term" value="F:energy transducer activity"/>
    <property type="evidence" value="ECO:0007669"/>
    <property type="project" value="InterPro"/>
</dbReference>
<dbReference type="GO" id="GO:0055085">
    <property type="term" value="P:transmembrane transport"/>
    <property type="evidence" value="ECO:0007669"/>
    <property type="project" value="InterPro"/>
</dbReference>
<evidence type="ECO:0000256" key="9">
    <source>
        <dbReference type="ARBA" id="ARBA00023136"/>
    </source>
</evidence>
<dbReference type="PANTHER" id="PTHR33446:SF2">
    <property type="entry name" value="PROTEIN TONB"/>
    <property type="match status" value="1"/>
</dbReference>
<dbReference type="PRINTS" id="PR01374">
    <property type="entry name" value="TONBPROTEIN"/>
</dbReference>
<feature type="transmembrane region" description="Helical" evidence="10">
    <location>
        <begin position="261"/>
        <end position="278"/>
    </location>
</feature>
<dbReference type="Pfam" id="PF03544">
    <property type="entry name" value="TonB_C"/>
    <property type="match status" value="1"/>
</dbReference>
<dbReference type="InterPro" id="IPR051045">
    <property type="entry name" value="TonB-dependent_transducer"/>
</dbReference>
<dbReference type="NCBIfam" id="TIGR01352">
    <property type="entry name" value="tonB_Cterm"/>
    <property type="match status" value="1"/>
</dbReference>
<dbReference type="EMBL" id="AJWZ01005044">
    <property type="protein sequence ID" value="EKC63671.1"/>
    <property type="molecule type" value="Genomic_DNA"/>
</dbReference>
<keyword evidence="9 10" id="KW-0472">Membrane</keyword>
<feature type="domain" description="TonB C-terminal" evidence="11">
    <location>
        <begin position="192"/>
        <end position="286"/>
    </location>
</feature>
<feature type="transmembrane region" description="Helical" evidence="10">
    <location>
        <begin position="290"/>
        <end position="308"/>
    </location>
</feature>
<evidence type="ECO:0000256" key="4">
    <source>
        <dbReference type="ARBA" id="ARBA00022475"/>
    </source>
</evidence>
<organism evidence="12">
    <name type="scientific">human gut metagenome</name>
    <dbReference type="NCBI Taxonomy" id="408170"/>
    <lineage>
        <taxon>unclassified sequences</taxon>
        <taxon>metagenomes</taxon>
        <taxon>organismal metagenomes</taxon>
    </lineage>
</organism>
<proteinExistence type="inferred from homology"/>
<dbReference type="InterPro" id="IPR037682">
    <property type="entry name" value="TonB_C"/>
</dbReference>
<comment type="caution">
    <text evidence="12">The sequence shown here is derived from an EMBL/GenBank/DDBJ whole genome shotgun (WGS) entry which is preliminary data.</text>
</comment>
<evidence type="ECO:0000256" key="3">
    <source>
        <dbReference type="ARBA" id="ARBA00022448"/>
    </source>
</evidence>
<feature type="non-terminal residue" evidence="12">
    <location>
        <position position="347"/>
    </location>
</feature>
<evidence type="ECO:0000256" key="5">
    <source>
        <dbReference type="ARBA" id="ARBA00022519"/>
    </source>
</evidence>
<keyword evidence="5" id="KW-0997">Cell inner membrane</keyword>
<evidence type="ECO:0000259" key="11">
    <source>
        <dbReference type="PROSITE" id="PS52015"/>
    </source>
</evidence>
<dbReference type="GO" id="GO:0015031">
    <property type="term" value="P:protein transport"/>
    <property type="evidence" value="ECO:0007669"/>
    <property type="project" value="UniProtKB-KW"/>
</dbReference>
<evidence type="ECO:0000256" key="2">
    <source>
        <dbReference type="ARBA" id="ARBA00006555"/>
    </source>
</evidence>